<evidence type="ECO:0000313" key="3">
    <source>
        <dbReference type="EMBL" id="KAJ8413545.1"/>
    </source>
</evidence>
<dbReference type="SMART" id="SM00382">
    <property type="entry name" value="AAA"/>
    <property type="match status" value="1"/>
</dbReference>
<dbReference type="EMBL" id="JAINUG010000015">
    <property type="protein sequence ID" value="KAJ8413545.1"/>
    <property type="molecule type" value="Genomic_DNA"/>
</dbReference>
<feature type="region of interest" description="Disordered" evidence="1">
    <location>
        <begin position="1323"/>
        <end position="1445"/>
    </location>
</feature>
<reference evidence="3" key="1">
    <citation type="journal article" date="2023" name="Science">
        <title>Genome structures resolve the early diversification of teleost fishes.</title>
        <authorList>
            <person name="Parey E."/>
            <person name="Louis A."/>
            <person name="Montfort J."/>
            <person name="Bouchez O."/>
            <person name="Roques C."/>
            <person name="Iampietro C."/>
            <person name="Lluch J."/>
            <person name="Castinel A."/>
            <person name="Donnadieu C."/>
            <person name="Desvignes T."/>
            <person name="Floi Bucao C."/>
            <person name="Jouanno E."/>
            <person name="Wen M."/>
            <person name="Mejri S."/>
            <person name="Dirks R."/>
            <person name="Jansen H."/>
            <person name="Henkel C."/>
            <person name="Chen W.J."/>
            <person name="Zahm M."/>
            <person name="Cabau C."/>
            <person name="Klopp C."/>
            <person name="Thompson A.W."/>
            <person name="Robinson-Rechavi M."/>
            <person name="Braasch I."/>
            <person name="Lecointre G."/>
            <person name="Bobe J."/>
            <person name="Postlethwait J.H."/>
            <person name="Berthelot C."/>
            <person name="Roest Crollius H."/>
            <person name="Guiguen Y."/>
        </authorList>
    </citation>
    <scope>NUCLEOTIDE SEQUENCE</scope>
    <source>
        <strain evidence="3">NC1722</strain>
    </source>
</reference>
<dbReference type="PANTHER" id="PTHR10887">
    <property type="entry name" value="DNA2/NAM7 HELICASE FAMILY"/>
    <property type="match status" value="1"/>
</dbReference>
<evidence type="ECO:0000256" key="1">
    <source>
        <dbReference type="SAM" id="MobiDB-lite"/>
    </source>
</evidence>
<gene>
    <name evidence="3" type="ORF">AAFF_G00080520</name>
</gene>
<comment type="caution">
    <text evidence="3">The sequence shown here is derived from an EMBL/GenBank/DDBJ whole genome shotgun (WGS) entry which is preliminary data.</text>
</comment>
<feature type="compositionally biased region" description="Polar residues" evidence="1">
    <location>
        <begin position="1360"/>
        <end position="1369"/>
    </location>
</feature>
<dbReference type="GO" id="GO:0005829">
    <property type="term" value="C:cytosol"/>
    <property type="evidence" value="ECO:0007669"/>
    <property type="project" value="TreeGrafter"/>
</dbReference>
<dbReference type="InterPro" id="IPR045055">
    <property type="entry name" value="DNA2/NAM7-like"/>
</dbReference>
<dbReference type="SUPFAM" id="SSF52540">
    <property type="entry name" value="P-loop containing nucleoside triphosphate hydrolases"/>
    <property type="match status" value="1"/>
</dbReference>
<dbReference type="InterPro" id="IPR027417">
    <property type="entry name" value="P-loop_NTPase"/>
</dbReference>
<dbReference type="CDD" id="cd18808">
    <property type="entry name" value="SF1_C_Upf1"/>
    <property type="match status" value="1"/>
</dbReference>
<accession>A0AAD7T3J4</accession>
<dbReference type="GO" id="GO:0035194">
    <property type="term" value="P:regulatory ncRNA-mediated post-transcriptional gene silencing"/>
    <property type="evidence" value="ECO:0007669"/>
    <property type="project" value="TreeGrafter"/>
</dbReference>
<dbReference type="GO" id="GO:0043186">
    <property type="term" value="C:P granule"/>
    <property type="evidence" value="ECO:0007669"/>
    <property type="project" value="TreeGrafter"/>
</dbReference>
<feature type="compositionally biased region" description="Basic and acidic residues" evidence="1">
    <location>
        <begin position="1538"/>
        <end position="1549"/>
    </location>
</feature>
<feature type="region of interest" description="Disordered" evidence="1">
    <location>
        <begin position="1013"/>
        <end position="1046"/>
    </location>
</feature>
<dbReference type="Pfam" id="PF13086">
    <property type="entry name" value="AAA_11"/>
    <property type="match status" value="2"/>
</dbReference>
<evidence type="ECO:0000313" key="4">
    <source>
        <dbReference type="Proteomes" id="UP001221898"/>
    </source>
</evidence>
<name>A0AAD7T3J4_9TELE</name>
<dbReference type="PANTHER" id="PTHR10887:SF365">
    <property type="entry name" value="HELICASE WITH ZINC FINGER DOMAIN-RELATED"/>
    <property type="match status" value="1"/>
</dbReference>
<feature type="domain" description="AAA+ ATPase" evidence="2">
    <location>
        <begin position="675"/>
        <end position="858"/>
    </location>
</feature>
<feature type="region of interest" description="Disordered" evidence="1">
    <location>
        <begin position="1270"/>
        <end position="1297"/>
    </location>
</feature>
<organism evidence="3 4">
    <name type="scientific">Aldrovandia affinis</name>
    <dbReference type="NCBI Taxonomy" id="143900"/>
    <lineage>
        <taxon>Eukaryota</taxon>
        <taxon>Metazoa</taxon>
        <taxon>Chordata</taxon>
        <taxon>Craniata</taxon>
        <taxon>Vertebrata</taxon>
        <taxon>Euteleostomi</taxon>
        <taxon>Actinopterygii</taxon>
        <taxon>Neopterygii</taxon>
        <taxon>Teleostei</taxon>
        <taxon>Notacanthiformes</taxon>
        <taxon>Halosauridae</taxon>
        <taxon>Aldrovandia</taxon>
    </lineage>
</organism>
<evidence type="ECO:0000259" key="2">
    <source>
        <dbReference type="SMART" id="SM00382"/>
    </source>
</evidence>
<proteinExistence type="predicted"/>
<dbReference type="InterPro" id="IPR041677">
    <property type="entry name" value="DNA2/NAM7_AAA_11"/>
</dbReference>
<dbReference type="Gene3D" id="3.40.50.300">
    <property type="entry name" value="P-loop containing nucleotide triphosphate hydrolases"/>
    <property type="match status" value="2"/>
</dbReference>
<dbReference type="InterPro" id="IPR003593">
    <property type="entry name" value="AAA+_ATPase"/>
</dbReference>
<feature type="region of interest" description="Disordered" evidence="1">
    <location>
        <begin position="1477"/>
        <end position="1606"/>
    </location>
</feature>
<feature type="compositionally biased region" description="Polar residues" evidence="1">
    <location>
        <begin position="1413"/>
        <end position="1430"/>
    </location>
</feature>
<dbReference type="Pfam" id="PF13087">
    <property type="entry name" value="AAA_12"/>
    <property type="match status" value="1"/>
</dbReference>
<protein>
    <recommendedName>
        <fullName evidence="2">AAA+ ATPase domain-containing protein</fullName>
    </recommendedName>
</protein>
<feature type="region of interest" description="Disordered" evidence="1">
    <location>
        <begin position="40"/>
        <end position="63"/>
    </location>
</feature>
<dbReference type="InterPro" id="IPR041679">
    <property type="entry name" value="DNA2/NAM7-like_C"/>
</dbReference>
<dbReference type="Proteomes" id="UP001221898">
    <property type="component" value="Unassembled WGS sequence"/>
</dbReference>
<dbReference type="InterPro" id="IPR047187">
    <property type="entry name" value="SF1_C_Upf1"/>
</dbReference>
<keyword evidence="4" id="KW-1185">Reference proteome</keyword>
<dbReference type="GO" id="GO:0004386">
    <property type="term" value="F:helicase activity"/>
    <property type="evidence" value="ECO:0007669"/>
    <property type="project" value="InterPro"/>
</dbReference>
<sequence>MGESKPDVLCAQACEHLSKQEYHLALCCCDEVLAVPPIPTTTSSTTTTTTTTTTTSSSSTSSSTQDHCVRLQALLYRVSALIQLKKFTEAEEDSESVMCLQELLGDGALKDILVTMLLDGRLKEICQALFNCDSVEWTNEGNMKYFRQLLLLLTESQVSSSAAGVSEEDGREGILVERRWKHRAPPRGVLGIDEYTLCLRFLQGGECALGELCISAHSHGELLEWRERLLFRRLQGQHIRSTQAPTDSYGEDLIEKWMRNPLPHAVVSSSVPGVNVDCVPGLYQAIHEKHCSVSWTLRLDCNPPRPLHRVALLSELHRALFCITGVAAGSSDGLQPYPLSQPQWEWSCDGSRQNHAAERIYQVTLRLTAPAFGSFQQTVVFDFGSEPVLLQTVSAELAPPKDAELEQRPQGVLSSGRWDSGCKQVAVVGFLPREQAPLDQSLLRSYQIPAAADQLFTRSVLDRSLTAHNYHSRLHDLLYIEENAQYMELSRFNLQTCLRLVVAPTAPGLQGSARPLLPGQLFAQMGLSGTGVTQDTAGGRLVWDTVDSVLMLPVAGLQARDPAAGTGGREQVYEAQVEACCSECMLFRLSEDCCHDLRLQPDQDLQVELQFQLNRLPLCEMHFALDSLQDCTLLFPEPPSAGVPPSLFSVEGMDARLSERQREALGVITAPLSLQLPPVLLCGPPGTGKTFTLVQATGALLREDGTRVLLCSHSEVAADSLATDLHALIGHSLSQGWLLRLQGCSRLVKTATASVQRCGVIGHSVVEFLPPGREEVNRSRVVVSTLRQAKHLIQLRLDAGCFTHILVDEASSAPECEAVMALSLAGRSTRVVLAGDPAQLPPLVYSEFARERGLQRPLLERLCGLYPQDCSCQVQLMEQYRTQLHIVRLVSELFYKAELMAGSKQPIHKDFFPLSFFVAWGTDKSSCGYLNYAEVLEVAEQVESLCKKWPVSWGKLEEGSVGVLTPYPGQALRLRAELQRRGLHCATVQTLITPPGRYFRVLFLSTVRTRHSHKQPVAGGAGAGAGSGVRRKEPVQEEGGESMEDRELGFLSSPRALRSVLLCAQSLLAVVGDPVALCTMGKCRRIWERFLSLCASEGSLHGSTLPEVLEQMDIVESRRGGVLNPLAPEFVPRGPSSPALSHRLPASLPRIMVKRSPLQHFKQPMPRERYGQMGPYVPQGGPPYLLALSSGRPCVYGKSPSPLPRLSPLSRTSLVCSPFRSRLLMPVPLSVSCPAYPNRVPVDPRVVACQTAVAYNLNLLQAPASPLSTGLAHCPRSPLQSYRSPPDSALDPGKAGRGDVSAGLGALRLWGEAEGREQVAGAFEFQRSRSPGLPDLERCSTPKLHSSRPYSSPSPPTFTHDGSTSSFRTSPEPGHPFYAGLFGRSPGQPSMQNGSYGGLKGGDEGPSRYSPWAEQSSPLLSPLLHNTQASLHPPGDTPLLSPTSDSLGYGTEDSWAFLGSFASAQAFQRVPLDQHTQSGTDLYCSTRPGPVESTAGEAMGGRRLYQRGSPSLCTPAASPLSQTDGDPGLPSSPSTWAQERESNAQEERAYPTSVPAELGGVRSSEVPLQSARACDSQTQPSDPLTLLQELGRRGDRDNSAYYSYFH</sequence>